<dbReference type="EMBL" id="GBXM01087736">
    <property type="protein sequence ID" value="JAH20841.1"/>
    <property type="molecule type" value="Transcribed_RNA"/>
</dbReference>
<proteinExistence type="predicted"/>
<reference evidence="1" key="1">
    <citation type="submission" date="2014-11" db="EMBL/GenBank/DDBJ databases">
        <authorList>
            <person name="Amaro Gonzalez C."/>
        </authorList>
    </citation>
    <scope>NUCLEOTIDE SEQUENCE</scope>
</reference>
<evidence type="ECO:0000313" key="1">
    <source>
        <dbReference type="EMBL" id="JAH20841.1"/>
    </source>
</evidence>
<sequence length="30" mass="3458">MDLNISLILCRQHFVVNCAMSTSRLSETFK</sequence>
<name>A0A0E9QV66_ANGAN</name>
<organism evidence="1">
    <name type="scientific">Anguilla anguilla</name>
    <name type="common">European freshwater eel</name>
    <name type="synonym">Muraena anguilla</name>
    <dbReference type="NCBI Taxonomy" id="7936"/>
    <lineage>
        <taxon>Eukaryota</taxon>
        <taxon>Metazoa</taxon>
        <taxon>Chordata</taxon>
        <taxon>Craniata</taxon>
        <taxon>Vertebrata</taxon>
        <taxon>Euteleostomi</taxon>
        <taxon>Actinopterygii</taxon>
        <taxon>Neopterygii</taxon>
        <taxon>Teleostei</taxon>
        <taxon>Anguilliformes</taxon>
        <taxon>Anguillidae</taxon>
        <taxon>Anguilla</taxon>
    </lineage>
</organism>
<reference evidence="1" key="2">
    <citation type="journal article" date="2015" name="Fish Shellfish Immunol.">
        <title>Early steps in the European eel (Anguilla anguilla)-Vibrio vulnificus interaction in the gills: Role of the RtxA13 toxin.</title>
        <authorList>
            <person name="Callol A."/>
            <person name="Pajuelo D."/>
            <person name="Ebbesson L."/>
            <person name="Teles M."/>
            <person name="MacKenzie S."/>
            <person name="Amaro C."/>
        </authorList>
    </citation>
    <scope>NUCLEOTIDE SEQUENCE</scope>
</reference>
<protein>
    <submittedName>
        <fullName evidence="1">Uncharacterized protein</fullName>
    </submittedName>
</protein>
<dbReference type="AlphaFoldDB" id="A0A0E9QV66"/>
<accession>A0A0E9QV66</accession>
<dbReference type="EMBL" id="GBXM01097426">
    <property type="protein sequence ID" value="JAH11151.1"/>
    <property type="molecule type" value="Transcribed_RNA"/>
</dbReference>